<evidence type="ECO:0000256" key="2">
    <source>
        <dbReference type="ARBA" id="ARBA00006621"/>
    </source>
</evidence>
<evidence type="ECO:0000256" key="8">
    <source>
        <dbReference type="HAMAP-Rule" id="MF_01390"/>
    </source>
</evidence>
<sequence>MEELQGYLDYDRSRQHAFLYPLISRESIYALAHDHGLNINRSILLENANYDNKSSSLIVKRLIARMYQQNPLGICPNDSNQNPFLGHNKNLYSQMISEGFSDIAEIPLFLQLVSSLEGKEIEKSLNLRSMQSTFPFLEDECYHLNFVSDILIPHPAHLEILVEALRYWVKDAPFLHFLRFFLYEHWSFNSLFILKRPSSFFSKKNSRLFLFLYNSHVCKYESILLFIRNKSSHLRSTSSGIFLERIIFYKKTEGLVSSFANNFERIPLFFKDPFIHYVRYQGKYILILKAGPLLMNKWKDYLVKLWQCHFYVWSQPGRVHINKLSQDSLNFMGYILSVRPIPLVVRSQVLENSFLIDNAMNKVETIIPIFSLIGSLAKGKFCNPLGQPMSKPTWADSSDSDIIDRFVRMCRNLSHYHSGSSKKKGLYRLKYILRLSCVKTLARKHKSTVRAFLKKLGSALLEEFVNEEEQALSLIFSRAPSPWRRLSSQVRVWYLDILYINDLINQE</sequence>
<gene>
    <name evidence="8 11" type="primary">matK</name>
</gene>
<keyword evidence="5 8" id="KW-0507">mRNA processing</keyword>
<dbReference type="EMBL" id="KJ916367">
    <property type="protein sequence ID" value="AKF42891.1"/>
    <property type="molecule type" value="Genomic_DNA"/>
</dbReference>
<dbReference type="Pfam" id="PF01348">
    <property type="entry name" value="Intron_maturas2"/>
    <property type="match status" value="1"/>
</dbReference>
<evidence type="ECO:0000256" key="6">
    <source>
        <dbReference type="ARBA" id="ARBA00022694"/>
    </source>
</evidence>
<comment type="similarity">
    <text evidence="2 8">Belongs to the intron maturase 2 family. MatK subfamily.</text>
</comment>
<dbReference type="PANTHER" id="PTHR34811">
    <property type="entry name" value="MATURASE K"/>
    <property type="match status" value="1"/>
</dbReference>
<proteinExistence type="inferred from homology"/>
<dbReference type="GO" id="GO:0009507">
    <property type="term" value="C:chloroplast"/>
    <property type="evidence" value="ECO:0007669"/>
    <property type="project" value="UniProtKB-SubCell"/>
</dbReference>
<feature type="domain" description="Domain X" evidence="9">
    <location>
        <begin position="361"/>
        <end position="471"/>
    </location>
</feature>
<dbReference type="GO" id="GO:0003723">
    <property type="term" value="F:RNA binding"/>
    <property type="evidence" value="ECO:0007669"/>
    <property type="project" value="UniProtKB-KW"/>
</dbReference>
<dbReference type="InterPro" id="IPR002866">
    <property type="entry name" value="Maturase_MatK"/>
</dbReference>
<keyword evidence="4 11" id="KW-0934">Plastid</keyword>
<dbReference type="GO" id="GO:0008380">
    <property type="term" value="P:RNA splicing"/>
    <property type="evidence" value="ECO:0007669"/>
    <property type="project" value="UniProtKB-UniRule"/>
</dbReference>
<evidence type="ECO:0000256" key="3">
    <source>
        <dbReference type="ARBA" id="ARBA00022528"/>
    </source>
</evidence>
<dbReference type="AlphaFoldDB" id="A0A0G2T2M5"/>
<comment type="function">
    <text evidence="8">Usually encoded in the trnK tRNA gene intron. Probably assists in splicing its own and other chloroplast group II introns.</text>
</comment>
<dbReference type="InterPro" id="IPR024937">
    <property type="entry name" value="Domain_X"/>
</dbReference>
<name>A0A0G2T2M5_9ROSI</name>
<dbReference type="GO" id="GO:0006397">
    <property type="term" value="P:mRNA processing"/>
    <property type="evidence" value="ECO:0007669"/>
    <property type="project" value="UniProtKB-KW"/>
</dbReference>
<evidence type="ECO:0000313" key="11">
    <source>
        <dbReference type="EMBL" id="AKF42891.1"/>
    </source>
</evidence>
<dbReference type="HAMAP" id="MF_01390">
    <property type="entry name" value="MatK"/>
    <property type="match status" value="1"/>
</dbReference>
<evidence type="ECO:0000256" key="1">
    <source>
        <dbReference type="ARBA" id="ARBA00004229"/>
    </source>
</evidence>
<keyword evidence="7 8" id="KW-0694">RNA-binding</keyword>
<dbReference type="GO" id="GO:0008033">
    <property type="term" value="P:tRNA processing"/>
    <property type="evidence" value="ECO:0007669"/>
    <property type="project" value="UniProtKB-KW"/>
</dbReference>
<keyword evidence="3" id="KW-0150">Chloroplast</keyword>
<dbReference type="PANTHER" id="PTHR34811:SF1">
    <property type="entry name" value="MATURASE K"/>
    <property type="match status" value="1"/>
</dbReference>
<evidence type="ECO:0000259" key="10">
    <source>
        <dbReference type="Pfam" id="PF01824"/>
    </source>
</evidence>
<dbReference type="InterPro" id="IPR024942">
    <property type="entry name" value="Maturase_MatK_N"/>
</dbReference>
<feature type="domain" description="Maturase MatK N-terminal" evidence="10">
    <location>
        <begin position="1"/>
        <end position="333"/>
    </location>
</feature>
<comment type="subcellular location">
    <subcellularLocation>
        <location evidence="1 8">Plastid</location>
        <location evidence="1 8">Chloroplast</location>
    </subcellularLocation>
</comment>
<geneLocation type="plastid" evidence="11"/>
<accession>A0A0G2T2M5</accession>
<evidence type="ECO:0000256" key="5">
    <source>
        <dbReference type="ARBA" id="ARBA00022664"/>
    </source>
</evidence>
<protein>
    <recommendedName>
        <fullName evidence="8">Maturase K</fullName>
    </recommendedName>
    <alternativeName>
        <fullName evidence="8">Intron maturase</fullName>
    </alternativeName>
</protein>
<keyword evidence="6 8" id="KW-0819">tRNA processing</keyword>
<evidence type="ECO:0000259" key="9">
    <source>
        <dbReference type="Pfam" id="PF01348"/>
    </source>
</evidence>
<evidence type="ECO:0000256" key="7">
    <source>
        <dbReference type="ARBA" id="ARBA00022884"/>
    </source>
</evidence>
<organism evidence="11">
    <name type="scientific">California macrophylla</name>
    <dbReference type="NCBI Taxonomy" id="337344"/>
    <lineage>
        <taxon>Eukaryota</taxon>
        <taxon>Viridiplantae</taxon>
        <taxon>Streptophyta</taxon>
        <taxon>Embryophyta</taxon>
        <taxon>Tracheophyta</taxon>
        <taxon>Spermatophyta</taxon>
        <taxon>Magnoliopsida</taxon>
        <taxon>eudicotyledons</taxon>
        <taxon>Gunneridae</taxon>
        <taxon>Pentapetalae</taxon>
        <taxon>rosids</taxon>
        <taxon>malvids</taxon>
        <taxon>Geraniales</taxon>
        <taxon>Geraniaceae</taxon>
        <taxon>California</taxon>
    </lineage>
</organism>
<reference evidence="11" key="1">
    <citation type="submission" date="2014-05" db="EMBL/GenBank/DDBJ databases">
        <title>Coevolution between plastid and nuclear genomes in Geraniaceae.</title>
        <authorList>
            <person name="Zhang J."/>
            <person name="Ruhlman T.A."/>
            <person name="Sabir J."/>
            <person name="Blazier J.C."/>
            <person name="Jansen R.K."/>
        </authorList>
    </citation>
    <scope>NUCLEOTIDE SEQUENCE</scope>
</reference>
<evidence type="ECO:0000256" key="4">
    <source>
        <dbReference type="ARBA" id="ARBA00022640"/>
    </source>
</evidence>
<dbReference type="Pfam" id="PF01824">
    <property type="entry name" value="MatK_N"/>
    <property type="match status" value="1"/>
</dbReference>